<dbReference type="OrthoDB" id="8443577at2759"/>
<dbReference type="GO" id="GO:0019901">
    <property type="term" value="F:protein kinase binding"/>
    <property type="evidence" value="ECO:0007669"/>
    <property type="project" value="TreeGrafter"/>
</dbReference>
<feature type="compositionally biased region" description="Polar residues" evidence="2">
    <location>
        <begin position="750"/>
        <end position="770"/>
    </location>
</feature>
<dbReference type="PANTHER" id="PTHR16181:SF29">
    <property type="entry name" value="PROTEIN FAM83A-RELATED"/>
    <property type="match status" value="1"/>
</dbReference>
<dbReference type="RefSeq" id="XP_029015962.1">
    <property type="nucleotide sequence ID" value="XM_029160129.3"/>
</dbReference>
<feature type="region of interest" description="Disordered" evidence="2">
    <location>
        <begin position="834"/>
        <end position="856"/>
    </location>
</feature>
<dbReference type="PANTHER" id="PTHR16181">
    <property type="entry name" value="PROTEIN FAM83A-RELATED"/>
    <property type="match status" value="1"/>
</dbReference>
<feature type="compositionally biased region" description="Polar residues" evidence="2">
    <location>
        <begin position="691"/>
        <end position="707"/>
    </location>
</feature>
<sequence length="873" mass="98417">MESNLSCLSSLKGETEQIYIQPHYKESYRLAIYALLCGGREAYDAFLRAESISHFLSEEEVAFILENARSPDVEDESEQRRAAGCDAPPSTYLPMESDEEVPGLELGWPGVSGSHTDTSISLLFHPPRPNTPTIKEVVRKHIQHAEQLIAVTMDVFTDVDIFKEVVSATLRGVVVYILLDYSHFRSFYNMSQRVGVNIQDLKNMRVRTVEGLQYQCQSGLKFHGGLEQKFLLVDCSTVLYGSYSYTWAYEKLNVSMVLVVTGQLLWSYDEEFRRLYARSTEPAVLSRERPSVQHRNAVGMQRTSSSRLSLHQFHTQPSAMHGMRTAQDNAATMSRGLSVQEKLHQSHSPDMGSLLRGYSYGADLQNTNSMTRLKMGTKDIGRSVSKMRGDGDLLATKRLPQQIRHLKRYGADQNMIPFNSEMSLHRWKIDSYLNGSDMPVDASYDRISPMTSPHNSHTGLNEYPSQVIHSRSREIKSRMEERRQKRLSLQEFVHLRRSQESLRSMYSTVERPVHMSSLRSLDMRQGVAEFEPNAHSHLNNDAATHQGPRRESNRREPAATHGHNPAFQYDANVAQDRNAREMCAWHDPPPDLDTGLDDPSLQSSYLQSSSLSLQHPRTMESLTEVPEEKESSNSHAKSLDSSADNVKSEKIHQHYQPVLHPCHKEQTKGPSVDGTKSSGSAAPRERKKSASSDTSQPAVQTKSSHPETQQEEPKIQRKNSMKKKVQSMFSSDEKKASKKEERSLQRKASIKSQSPSGSNQNQDSVNGLHNHSTEAEKQKSTFSRLGSYRSSKKKATLAAEQEHSSRSSPDGGLMVSQAAIDKAYSRYEFLLGSDRSSSLKRSDSGYQNQSGTDKKLGRFMQRMGNLMSKNKQS</sequence>
<feature type="compositionally biased region" description="Polar residues" evidence="2">
    <location>
        <begin position="633"/>
        <end position="645"/>
    </location>
</feature>
<feature type="compositionally biased region" description="Basic and acidic residues" evidence="2">
    <location>
        <begin position="548"/>
        <end position="558"/>
    </location>
</feature>
<evidence type="ECO:0000256" key="1">
    <source>
        <dbReference type="ARBA" id="ARBA00006937"/>
    </source>
</evidence>
<name>A0A6P7N948_BETSP</name>
<dbReference type="GeneID" id="114861106"/>
<dbReference type="InterPro" id="IPR050944">
    <property type="entry name" value="FAM83"/>
</dbReference>
<feature type="domain" description="Scaffolding anchor of CK1" evidence="3">
    <location>
        <begin position="16"/>
        <end position="280"/>
    </location>
</feature>
<keyword evidence="4" id="KW-1185">Reference proteome</keyword>
<dbReference type="GO" id="GO:0016020">
    <property type="term" value="C:membrane"/>
    <property type="evidence" value="ECO:0007669"/>
    <property type="project" value="TreeGrafter"/>
</dbReference>
<feature type="compositionally biased region" description="Basic and acidic residues" evidence="2">
    <location>
        <begin position="731"/>
        <end position="744"/>
    </location>
</feature>
<feature type="region of interest" description="Disordered" evidence="2">
    <location>
        <begin position="583"/>
        <end position="814"/>
    </location>
</feature>
<feature type="compositionally biased region" description="Low complexity" evidence="2">
    <location>
        <begin position="597"/>
        <end position="614"/>
    </location>
</feature>
<feature type="region of interest" description="Disordered" evidence="2">
    <location>
        <begin position="70"/>
        <end position="94"/>
    </location>
</feature>
<dbReference type="Gene3D" id="3.30.870.10">
    <property type="entry name" value="Endonuclease Chain A"/>
    <property type="match status" value="1"/>
</dbReference>
<feature type="region of interest" description="Disordered" evidence="2">
    <location>
        <begin position="451"/>
        <end position="485"/>
    </location>
</feature>
<accession>A0A6P7N948</accession>
<dbReference type="InterPro" id="IPR012461">
    <property type="entry name" value="SACK1"/>
</dbReference>
<feature type="compositionally biased region" description="Basic residues" evidence="2">
    <location>
        <begin position="716"/>
        <end position="725"/>
    </location>
</feature>
<dbReference type="KEGG" id="bspl:114861106"/>
<evidence type="ECO:0000259" key="3">
    <source>
        <dbReference type="Pfam" id="PF07894"/>
    </source>
</evidence>
<evidence type="ECO:0000256" key="2">
    <source>
        <dbReference type="SAM" id="MobiDB-lite"/>
    </source>
</evidence>
<proteinExistence type="inferred from homology"/>
<dbReference type="AlphaFoldDB" id="A0A6P7N948"/>
<dbReference type="SUPFAM" id="SSF56024">
    <property type="entry name" value="Phospholipase D/nuclease"/>
    <property type="match status" value="1"/>
</dbReference>
<dbReference type="GO" id="GO:0005737">
    <property type="term" value="C:cytoplasm"/>
    <property type="evidence" value="ECO:0007669"/>
    <property type="project" value="TreeGrafter"/>
</dbReference>
<dbReference type="Proteomes" id="UP000515150">
    <property type="component" value="Chromosome 1"/>
</dbReference>
<feature type="region of interest" description="Disordered" evidence="2">
    <location>
        <begin position="532"/>
        <end position="567"/>
    </location>
</feature>
<feature type="compositionally biased region" description="Basic and acidic residues" evidence="2">
    <location>
        <begin position="471"/>
        <end position="483"/>
    </location>
</feature>
<protein>
    <submittedName>
        <fullName evidence="5">Protein FAM83H-like</fullName>
    </submittedName>
</protein>
<comment type="similarity">
    <text evidence="1">Belongs to the FAM83 family.</text>
</comment>
<evidence type="ECO:0000313" key="4">
    <source>
        <dbReference type="Proteomes" id="UP000515150"/>
    </source>
</evidence>
<evidence type="ECO:0000313" key="5">
    <source>
        <dbReference type="RefSeq" id="XP_029015962.1"/>
    </source>
</evidence>
<dbReference type="GO" id="GO:0007165">
    <property type="term" value="P:signal transduction"/>
    <property type="evidence" value="ECO:0007669"/>
    <property type="project" value="TreeGrafter"/>
</dbReference>
<organism evidence="4 5">
    <name type="scientific">Betta splendens</name>
    <name type="common">Siamese fighting fish</name>
    <dbReference type="NCBI Taxonomy" id="158456"/>
    <lineage>
        <taxon>Eukaryota</taxon>
        <taxon>Metazoa</taxon>
        <taxon>Chordata</taxon>
        <taxon>Craniata</taxon>
        <taxon>Vertebrata</taxon>
        <taxon>Euteleostomi</taxon>
        <taxon>Actinopterygii</taxon>
        <taxon>Neopterygii</taxon>
        <taxon>Teleostei</taxon>
        <taxon>Neoteleostei</taxon>
        <taxon>Acanthomorphata</taxon>
        <taxon>Anabantaria</taxon>
        <taxon>Anabantiformes</taxon>
        <taxon>Anabantoidei</taxon>
        <taxon>Osphronemidae</taxon>
        <taxon>Betta</taxon>
    </lineage>
</organism>
<dbReference type="Pfam" id="PF07894">
    <property type="entry name" value="SACK1"/>
    <property type="match status" value="1"/>
</dbReference>
<reference evidence="5" key="1">
    <citation type="submission" date="2025-08" db="UniProtKB">
        <authorList>
            <consortium name="RefSeq"/>
        </authorList>
    </citation>
    <scope>IDENTIFICATION</scope>
</reference>
<gene>
    <name evidence="5" type="primary">LOC114861106</name>
</gene>
<dbReference type="InParanoid" id="A0A6P7N948"/>
<feature type="compositionally biased region" description="Polar residues" evidence="2">
    <location>
        <begin position="451"/>
        <end position="469"/>
    </location>
</feature>